<dbReference type="Pfam" id="PF00550">
    <property type="entry name" value="PP-binding"/>
    <property type="match status" value="1"/>
</dbReference>
<dbReference type="RefSeq" id="WP_111251481.1">
    <property type="nucleotide sequence ID" value="NZ_QKWH01000010.1"/>
</dbReference>
<dbReference type="PROSITE" id="PS50075">
    <property type="entry name" value="CARRIER"/>
    <property type="match status" value="1"/>
</dbReference>
<proteinExistence type="predicted"/>
<reference evidence="2 3" key="1">
    <citation type="submission" date="2018-06" db="EMBL/GenBank/DDBJ databases">
        <title>Whole genome sequencing of a novel hydrocarbon degrading bacterial strain, PW21 isolated from oil contaminated produced water sample.</title>
        <authorList>
            <person name="Nagkirti P."/>
            <person name="Shaikh A."/>
            <person name="Gowdaman V."/>
            <person name="Engineer A.E."/>
            <person name="Dagar S."/>
            <person name="Dhakephalkar P.K."/>
        </authorList>
    </citation>
    <scope>NUCLEOTIDE SEQUENCE [LARGE SCALE GENOMIC DNA]</scope>
    <source>
        <strain evidence="2 3">PW21</strain>
    </source>
</reference>
<evidence type="ECO:0000313" key="2">
    <source>
        <dbReference type="EMBL" id="PZR52367.1"/>
    </source>
</evidence>
<keyword evidence="3" id="KW-1185">Reference proteome</keyword>
<organism evidence="2 3">
    <name type="scientific">Xylanimonas oleitrophica</name>
    <dbReference type="NCBI Taxonomy" id="2607479"/>
    <lineage>
        <taxon>Bacteria</taxon>
        <taxon>Bacillati</taxon>
        <taxon>Actinomycetota</taxon>
        <taxon>Actinomycetes</taxon>
        <taxon>Micrococcales</taxon>
        <taxon>Promicromonosporaceae</taxon>
        <taxon>Xylanimonas</taxon>
    </lineage>
</organism>
<dbReference type="SUPFAM" id="SSF47336">
    <property type="entry name" value="ACP-like"/>
    <property type="match status" value="1"/>
</dbReference>
<evidence type="ECO:0000259" key="1">
    <source>
        <dbReference type="PROSITE" id="PS50075"/>
    </source>
</evidence>
<sequence>MSTTRVATLTRAVWTEALGIEVDESTDFFLGGGHSFLAIDIVARLGDELGVEIPLRALFDQPVLGEFTAVVEQIVQSGPAA</sequence>
<comment type="caution">
    <text evidence="2">The sequence shown here is derived from an EMBL/GenBank/DDBJ whole genome shotgun (WGS) entry which is preliminary data.</text>
</comment>
<gene>
    <name evidence="2" type="ORF">DNL40_11865</name>
</gene>
<dbReference type="Gene3D" id="1.10.1200.10">
    <property type="entry name" value="ACP-like"/>
    <property type="match status" value="1"/>
</dbReference>
<dbReference type="Proteomes" id="UP000248783">
    <property type="component" value="Unassembled WGS sequence"/>
</dbReference>
<feature type="domain" description="Carrier" evidence="1">
    <location>
        <begin position="1"/>
        <end position="75"/>
    </location>
</feature>
<evidence type="ECO:0000313" key="3">
    <source>
        <dbReference type="Proteomes" id="UP000248783"/>
    </source>
</evidence>
<name>A0A2W5WM28_9MICO</name>
<dbReference type="InterPro" id="IPR036736">
    <property type="entry name" value="ACP-like_sf"/>
</dbReference>
<accession>A0A2W5WM28</accession>
<dbReference type="EMBL" id="QKWH01000010">
    <property type="protein sequence ID" value="PZR52367.1"/>
    <property type="molecule type" value="Genomic_DNA"/>
</dbReference>
<protein>
    <recommendedName>
        <fullName evidence="1">Carrier domain-containing protein</fullName>
    </recommendedName>
</protein>
<dbReference type="AlphaFoldDB" id="A0A2W5WM28"/>
<dbReference type="InterPro" id="IPR009081">
    <property type="entry name" value="PP-bd_ACP"/>
</dbReference>